<dbReference type="PROSITE" id="PS50850">
    <property type="entry name" value="MFS"/>
    <property type="match status" value="1"/>
</dbReference>
<keyword evidence="8" id="KW-0732">Signal</keyword>
<dbReference type="GO" id="GO:0016020">
    <property type="term" value="C:membrane"/>
    <property type="evidence" value="ECO:0007669"/>
    <property type="project" value="UniProtKB-SubCell"/>
</dbReference>
<dbReference type="InterPro" id="IPR050930">
    <property type="entry name" value="MFS_Vesicular_Transporter"/>
</dbReference>
<dbReference type="EMBL" id="JAPMSZ010000007">
    <property type="protein sequence ID" value="KAJ5096474.1"/>
    <property type="molecule type" value="Genomic_DNA"/>
</dbReference>
<feature type="transmembrane region" description="Helical" evidence="7">
    <location>
        <begin position="85"/>
        <end position="103"/>
    </location>
</feature>
<dbReference type="InterPro" id="IPR036259">
    <property type="entry name" value="MFS_trans_sf"/>
</dbReference>
<evidence type="ECO:0000256" key="1">
    <source>
        <dbReference type="ARBA" id="ARBA00004141"/>
    </source>
</evidence>
<evidence type="ECO:0000313" key="10">
    <source>
        <dbReference type="EMBL" id="KAJ5096474.1"/>
    </source>
</evidence>
<evidence type="ECO:0000259" key="9">
    <source>
        <dbReference type="PROSITE" id="PS50850"/>
    </source>
</evidence>
<organism evidence="10 11">
    <name type="scientific">Penicillium alfredii</name>
    <dbReference type="NCBI Taxonomy" id="1506179"/>
    <lineage>
        <taxon>Eukaryota</taxon>
        <taxon>Fungi</taxon>
        <taxon>Dikarya</taxon>
        <taxon>Ascomycota</taxon>
        <taxon>Pezizomycotina</taxon>
        <taxon>Eurotiomycetes</taxon>
        <taxon>Eurotiomycetidae</taxon>
        <taxon>Eurotiales</taxon>
        <taxon>Aspergillaceae</taxon>
        <taxon>Penicillium</taxon>
    </lineage>
</organism>
<dbReference type="GeneID" id="81395580"/>
<dbReference type="Gene3D" id="1.20.1720.10">
    <property type="entry name" value="Multidrug resistance protein D"/>
    <property type="match status" value="1"/>
</dbReference>
<dbReference type="AlphaFoldDB" id="A0A9W9FA94"/>
<proteinExistence type="predicted"/>
<feature type="signal peptide" evidence="8">
    <location>
        <begin position="1"/>
        <end position="16"/>
    </location>
</feature>
<dbReference type="Proteomes" id="UP001141434">
    <property type="component" value="Unassembled WGS sequence"/>
</dbReference>
<feature type="transmembrane region" description="Helical" evidence="7">
    <location>
        <begin position="143"/>
        <end position="165"/>
    </location>
</feature>
<reference evidence="10" key="1">
    <citation type="submission" date="2022-11" db="EMBL/GenBank/DDBJ databases">
        <authorList>
            <person name="Petersen C."/>
        </authorList>
    </citation>
    <scope>NUCLEOTIDE SEQUENCE</scope>
    <source>
        <strain evidence="10">IBT 34128</strain>
    </source>
</reference>
<feature type="transmembrane region" description="Helical" evidence="7">
    <location>
        <begin position="171"/>
        <end position="192"/>
    </location>
</feature>
<dbReference type="InterPro" id="IPR020846">
    <property type="entry name" value="MFS_dom"/>
</dbReference>
<evidence type="ECO:0000256" key="7">
    <source>
        <dbReference type="SAM" id="Phobius"/>
    </source>
</evidence>
<accession>A0A9W9FA94</accession>
<dbReference type="SUPFAM" id="SSF103473">
    <property type="entry name" value="MFS general substrate transporter"/>
    <property type="match status" value="1"/>
</dbReference>
<name>A0A9W9FA94_9EURO</name>
<feature type="transmembrane region" description="Helical" evidence="7">
    <location>
        <begin position="387"/>
        <end position="408"/>
    </location>
</feature>
<evidence type="ECO:0000256" key="2">
    <source>
        <dbReference type="ARBA" id="ARBA00022448"/>
    </source>
</evidence>
<evidence type="ECO:0000256" key="8">
    <source>
        <dbReference type="SAM" id="SignalP"/>
    </source>
</evidence>
<dbReference type="PANTHER" id="PTHR23506:SF29">
    <property type="entry name" value="TRANSPORTER, PUTATIVE (AFU_ORTHOLOGUE AFUA_2G10530)-RELATED"/>
    <property type="match status" value="1"/>
</dbReference>
<sequence>MFTDLFLYAMIVPVMPTALVDRAGVAYEDRMLMPCSIEDLGRSHKEFIIGEHWNSILLIAEAVSALVSSPIFGYALDVSGTRQGLYLLGLILLAGSMAALTAARSVAWYVVARVLQGSATAMVAVAGLAIVTDTVDKKQLGQMLGYIGTATTLGFMAGPLLGGIVYQEGGFYAVFGMAFGIVGLDMFLRLAVVEKRTANRWLSSPSDSEHLSEETSDDPQETSATSSESEEPSDEASMRKAPSSDGEQQPDEKRHGPKESAVGASVQVNTSTPATDDRTRKGRFALLKLLKQPRILIIGWAVIVSSIVFSSFDATLPIFVQDTFHWNALGQGLVFLPPCVASILQPLFGYLSDKFGARWITFTGFVALAPCLICLRLIERNTLTEKVILCLLLGLVGACADLTIPALLVELQMVLDDMEEKEPGVFGENGAIAQAFSLETMAQFGGLALGPLISGFVDDHYGWKVMTLLLGILAGITAIPMLWLSGGRRVWPEKAPEDA</sequence>
<reference evidence="10" key="2">
    <citation type="journal article" date="2023" name="IMA Fungus">
        <title>Comparative genomic study of the Penicillium genus elucidates a diverse pangenome and 15 lateral gene transfer events.</title>
        <authorList>
            <person name="Petersen C."/>
            <person name="Sorensen T."/>
            <person name="Nielsen M.R."/>
            <person name="Sondergaard T.E."/>
            <person name="Sorensen J.L."/>
            <person name="Fitzpatrick D.A."/>
            <person name="Frisvad J.C."/>
            <person name="Nielsen K.L."/>
        </authorList>
    </citation>
    <scope>NUCLEOTIDE SEQUENCE</scope>
    <source>
        <strain evidence="10">IBT 34128</strain>
    </source>
</reference>
<dbReference type="Gene3D" id="1.20.1250.20">
    <property type="entry name" value="MFS general substrate transporter like domains"/>
    <property type="match status" value="1"/>
</dbReference>
<dbReference type="GO" id="GO:0022857">
    <property type="term" value="F:transmembrane transporter activity"/>
    <property type="evidence" value="ECO:0007669"/>
    <property type="project" value="InterPro"/>
</dbReference>
<feature type="transmembrane region" description="Helical" evidence="7">
    <location>
        <begin position="295"/>
        <end position="320"/>
    </location>
</feature>
<dbReference type="OrthoDB" id="5086884at2759"/>
<dbReference type="CDD" id="cd17325">
    <property type="entry name" value="MFS_MdtG_SLC18_like"/>
    <property type="match status" value="1"/>
</dbReference>
<evidence type="ECO:0000313" key="11">
    <source>
        <dbReference type="Proteomes" id="UP001141434"/>
    </source>
</evidence>
<dbReference type="RefSeq" id="XP_056512025.1">
    <property type="nucleotide sequence ID" value="XM_056656412.1"/>
</dbReference>
<feature type="transmembrane region" description="Helical" evidence="7">
    <location>
        <begin position="356"/>
        <end position="375"/>
    </location>
</feature>
<comment type="subcellular location">
    <subcellularLocation>
        <location evidence="1">Membrane</location>
        <topology evidence="1">Multi-pass membrane protein</topology>
    </subcellularLocation>
</comment>
<dbReference type="PANTHER" id="PTHR23506">
    <property type="entry name" value="GH10249P"/>
    <property type="match status" value="1"/>
</dbReference>
<evidence type="ECO:0000256" key="6">
    <source>
        <dbReference type="SAM" id="MobiDB-lite"/>
    </source>
</evidence>
<feature type="transmembrane region" description="Helical" evidence="7">
    <location>
        <begin position="109"/>
        <end position="131"/>
    </location>
</feature>
<keyword evidence="2" id="KW-0813">Transport</keyword>
<feature type="transmembrane region" description="Helical" evidence="7">
    <location>
        <begin position="56"/>
        <end position="76"/>
    </location>
</feature>
<evidence type="ECO:0000256" key="3">
    <source>
        <dbReference type="ARBA" id="ARBA00022692"/>
    </source>
</evidence>
<feature type="transmembrane region" description="Helical" evidence="7">
    <location>
        <begin position="461"/>
        <end position="484"/>
    </location>
</feature>
<keyword evidence="4 7" id="KW-1133">Transmembrane helix</keyword>
<evidence type="ECO:0000256" key="4">
    <source>
        <dbReference type="ARBA" id="ARBA00022989"/>
    </source>
</evidence>
<gene>
    <name evidence="10" type="ORF">NUU61_005830</name>
</gene>
<keyword evidence="3 7" id="KW-0812">Transmembrane</keyword>
<feature type="chain" id="PRO_5040915180" description="Major facilitator superfamily (MFS) profile domain-containing protein" evidence="8">
    <location>
        <begin position="17"/>
        <end position="499"/>
    </location>
</feature>
<feature type="region of interest" description="Disordered" evidence="6">
    <location>
        <begin position="202"/>
        <end position="276"/>
    </location>
</feature>
<evidence type="ECO:0000256" key="5">
    <source>
        <dbReference type="ARBA" id="ARBA00023136"/>
    </source>
</evidence>
<dbReference type="Pfam" id="PF07690">
    <property type="entry name" value="MFS_1"/>
    <property type="match status" value="1"/>
</dbReference>
<dbReference type="InterPro" id="IPR011701">
    <property type="entry name" value="MFS"/>
</dbReference>
<keyword evidence="11" id="KW-1185">Reference proteome</keyword>
<keyword evidence="5 7" id="KW-0472">Membrane</keyword>
<protein>
    <recommendedName>
        <fullName evidence="9">Major facilitator superfamily (MFS) profile domain-containing protein</fullName>
    </recommendedName>
</protein>
<feature type="domain" description="Major facilitator superfamily (MFS) profile" evidence="9">
    <location>
        <begin position="1"/>
        <end position="489"/>
    </location>
</feature>
<comment type="caution">
    <text evidence="10">The sequence shown here is derived from an EMBL/GenBank/DDBJ whole genome shotgun (WGS) entry which is preliminary data.</text>
</comment>